<sequence length="131" mass="14404">MNSQTGRGLWFWFALLYIGVIVALCLHLLLAAHRPLHVALALLATGCCAASGWLAWSATRLPRKESDVLLGFILFPVAIVPAQTGRALATVTEKLELGGHLDTFDLYGAPFMALLCLFVLLSWKRLSTRKR</sequence>
<evidence type="ECO:0000313" key="3">
    <source>
        <dbReference type="Proteomes" id="UP000603865"/>
    </source>
</evidence>
<evidence type="ECO:0000313" key="2">
    <source>
        <dbReference type="EMBL" id="GGQ96799.1"/>
    </source>
</evidence>
<proteinExistence type="predicted"/>
<keyword evidence="1" id="KW-0472">Membrane</keyword>
<gene>
    <name evidence="2" type="ORF">GCM10008957_06340</name>
</gene>
<keyword evidence="1" id="KW-0812">Transmembrane</keyword>
<comment type="caution">
    <text evidence="2">The sequence shown here is derived from an EMBL/GenBank/DDBJ whole genome shotgun (WGS) entry which is preliminary data.</text>
</comment>
<accession>A0A918BX76</accession>
<feature type="transmembrane region" description="Helical" evidence="1">
    <location>
        <begin position="104"/>
        <end position="123"/>
    </location>
</feature>
<dbReference type="EMBL" id="BMQL01000002">
    <property type="protein sequence ID" value="GGQ96799.1"/>
    <property type="molecule type" value="Genomic_DNA"/>
</dbReference>
<dbReference type="AlphaFoldDB" id="A0A918BX76"/>
<feature type="transmembrane region" description="Helical" evidence="1">
    <location>
        <begin position="9"/>
        <end position="30"/>
    </location>
</feature>
<keyword evidence="3" id="KW-1185">Reference proteome</keyword>
<dbReference type="Proteomes" id="UP000603865">
    <property type="component" value="Unassembled WGS sequence"/>
</dbReference>
<evidence type="ECO:0000256" key="1">
    <source>
        <dbReference type="SAM" id="Phobius"/>
    </source>
</evidence>
<feature type="transmembrane region" description="Helical" evidence="1">
    <location>
        <begin position="36"/>
        <end position="56"/>
    </location>
</feature>
<dbReference type="RefSeq" id="WP_189088061.1">
    <property type="nucleotide sequence ID" value="NZ_BMQL01000002.1"/>
</dbReference>
<reference evidence="2" key="1">
    <citation type="journal article" date="2014" name="Int. J. Syst. Evol. Microbiol.">
        <title>Complete genome sequence of Corynebacterium casei LMG S-19264T (=DSM 44701T), isolated from a smear-ripened cheese.</title>
        <authorList>
            <consortium name="US DOE Joint Genome Institute (JGI-PGF)"/>
            <person name="Walter F."/>
            <person name="Albersmeier A."/>
            <person name="Kalinowski J."/>
            <person name="Ruckert C."/>
        </authorList>
    </citation>
    <scope>NUCLEOTIDE SEQUENCE</scope>
    <source>
        <strain evidence="2">JCM 31311</strain>
    </source>
</reference>
<protein>
    <submittedName>
        <fullName evidence="2">Uncharacterized protein</fullName>
    </submittedName>
</protein>
<keyword evidence="1" id="KW-1133">Transmembrane helix</keyword>
<reference evidence="2" key="2">
    <citation type="submission" date="2020-09" db="EMBL/GenBank/DDBJ databases">
        <authorList>
            <person name="Sun Q."/>
            <person name="Ohkuma M."/>
        </authorList>
    </citation>
    <scope>NUCLEOTIDE SEQUENCE</scope>
    <source>
        <strain evidence="2">JCM 31311</strain>
    </source>
</reference>
<name>A0A918BX76_9DEIO</name>
<feature type="transmembrane region" description="Helical" evidence="1">
    <location>
        <begin position="68"/>
        <end position="84"/>
    </location>
</feature>
<organism evidence="2 3">
    <name type="scientific">Deinococcus ruber</name>
    <dbReference type="NCBI Taxonomy" id="1848197"/>
    <lineage>
        <taxon>Bacteria</taxon>
        <taxon>Thermotogati</taxon>
        <taxon>Deinococcota</taxon>
        <taxon>Deinococci</taxon>
        <taxon>Deinococcales</taxon>
        <taxon>Deinococcaceae</taxon>
        <taxon>Deinococcus</taxon>
    </lineage>
</organism>